<dbReference type="PROSITE" id="PS51257">
    <property type="entry name" value="PROKAR_LIPOPROTEIN"/>
    <property type="match status" value="1"/>
</dbReference>
<proteinExistence type="predicted"/>
<dbReference type="RefSeq" id="WP_044407326.1">
    <property type="nucleotide sequence ID" value="NZ_JXXE01000120.1"/>
</dbReference>
<dbReference type="PATRIC" id="fig|1076.23.peg.417"/>
<name>A0A0D7F0U1_RHOPL</name>
<dbReference type="Proteomes" id="UP000032515">
    <property type="component" value="Unassembled WGS sequence"/>
</dbReference>
<evidence type="ECO:0000313" key="2">
    <source>
        <dbReference type="Proteomes" id="UP000032515"/>
    </source>
</evidence>
<reference evidence="1 2" key="1">
    <citation type="submission" date="2014-11" db="EMBL/GenBank/DDBJ databases">
        <title>Genomics and ecophysiology of heterotrophic nitrogen fixing bacteria isolated from estuarine surface water.</title>
        <authorList>
            <person name="Bentzon-Tilia M."/>
            <person name="Severin I."/>
            <person name="Hansen L.H."/>
            <person name="Riemann L."/>
        </authorList>
    </citation>
    <scope>NUCLEOTIDE SEQUENCE [LARGE SCALE GENOMIC DNA]</scope>
    <source>
        <strain evidence="1 2">BAL398</strain>
    </source>
</reference>
<organism evidence="1 2">
    <name type="scientific">Rhodopseudomonas palustris</name>
    <dbReference type="NCBI Taxonomy" id="1076"/>
    <lineage>
        <taxon>Bacteria</taxon>
        <taxon>Pseudomonadati</taxon>
        <taxon>Pseudomonadota</taxon>
        <taxon>Alphaproteobacteria</taxon>
        <taxon>Hyphomicrobiales</taxon>
        <taxon>Nitrobacteraceae</taxon>
        <taxon>Rhodopseudomonas</taxon>
    </lineage>
</organism>
<dbReference type="AlphaFoldDB" id="A0A0D7F0U1"/>
<dbReference type="EMBL" id="JXXE01000120">
    <property type="protein sequence ID" value="KIZ46693.1"/>
    <property type="molecule type" value="Genomic_DNA"/>
</dbReference>
<protein>
    <submittedName>
        <fullName evidence="1">Lipoprotein</fullName>
    </submittedName>
</protein>
<gene>
    <name evidence="1" type="ORF">OO17_06305</name>
</gene>
<accession>A0A0D7F0U1</accession>
<sequence>MKIITTFAIVAVMAAVLGGCAYKPLKAPCSPDEGGTPLAYSDLTTPAVPEAFRRLDRCGPMRSI</sequence>
<evidence type="ECO:0000313" key="1">
    <source>
        <dbReference type="EMBL" id="KIZ46693.1"/>
    </source>
</evidence>
<dbReference type="OrthoDB" id="8265610at2"/>
<keyword evidence="1" id="KW-0449">Lipoprotein</keyword>
<comment type="caution">
    <text evidence="1">The sequence shown here is derived from an EMBL/GenBank/DDBJ whole genome shotgun (WGS) entry which is preliminary data.</text>
</comment>